<reference evidence="6 7" key="1">
    <citation type="journal article" date="2015" name="Genome Announc.">
        <title>Genome Sequence of a Sulfate-Reducing Thermophilic Bacterium, Thermodesulfobacterium commune DSM 2178T (Phylum Thermodesulfobacteria).</title>
        <authorList>
            <person name="Bhatnagar S."/>
            <person name="Badger J.H."/>
            <person name="Madupu R."/>
            <person name="Khouri H.M."/>
            <person name="O'Connor E.M."/>
            <person name="Robb F.T."/>
            <person name="Ward N.L."/>
            <person name="Eisen J.A."/>
        </authorList>
    </citation>
    <scope>NUCLEOTIDE SEQUENCE [LARGE SCALE GENOMIC DNA]</scope>
    <source>
        <strain evidence="6 7">DSM 2178</strain>
    </source>
</reference>
<evidence type="ECO:0000256" key="3">
    <source>
        <dbReference type="ARBA" id="ARBA00023186"/>
    </source>
</evidence>
<dbReference type="AlphaFoldDB" id="A0A075WTP5"/>
<dbReference type="InterPro" id="IPR002939">
    <property type="entry name" value="DnaJ_C"/>
</dbReference>
<dbReference type="Proteomes" id="UP000028481">
    <property type="component" value="Chromosome"/>
</dbReference>
<keyword evidence="2" id="KW-0346">Stress response</keyword>
<evidence type="ECO:0000256" key="4">
    <source>
        <dbReference type="PROSITE-ProRule" id="PRU00546"/>
    </source>
</evidence>
<feature type="zinc finger region" description="CR-type" evidence="4">
    <location>
        <begin position="82"/>
        <end position="162"/>
    </location>
</feature>
<gene>
    <name evidence="6" type="ORF">HL41_02550</name>
</gene>
<dbReference type="SUPFAM" id="SSF46565">
    <property type="entry name" value="Chaperone J-domain"/>
    <property type="match status" value="1"/>
</dbReference>
<proteinExistence type="predicted"/>
<dbReference type="STRING" id="289377.HL41_02550"/>
<protein>
    <recommendedName>
        <fullName evidence="5">CR-type domain-containing protein</fullName>
    </recommendedName>
</protein>
<dbReference type="GO" id="GO:0008270">
    <property type="term" value="F:zinc ion binding"/>
    <property type="evidence" value="ECO:0007669"/>
    <property type="project" value="UniProtKB-KW"/>
</dbReference>
<dbReference type="EMBL" id="CP008796">
    <property type="protein sequence ID" value="AIH03763.1"/>
    <property type="molecule type" value="Genomic_DNA"/>
</dbReference>
<dbReference type="OrthoDB" id="9781004at2"/>
<dbReference type="Pfam" id="PF01556">
    <property type="entry name" value="DnaJ_C"/>
    <property type="match status" value="1"/>
</dbReference>
<dbReference type="RefSeq" id="WP_038061141.1">
    <property type="nucleotide sequence ID" value="NZ_CP008796.1"/>
</dbReference>
<keyword evidence="1" id="KW-0235">DNA replication</keyword>
<dbReference type="GO" id="GO:0005737">
    <property type="term" value="C:cytoplasm"/>
    <property type="evidence" value="ECO:0007669"/>
    <property type="project" value="TreeGrafter"/>
</dbReference>
<dbReference type="GO" id="GO:0006260">
    <property type="term" value="P:DNA replication"/>
    <property type="evidence" value="ECO:0007669"/>
    <property type="project" value="UniProtKB-KW"/>
</dbReference>
<dbReference type="CDD" id="cd10719">
    <property type="entry name" value="DnaJ_zf"/>
    <property type="match status" value="1"/>
</dbReference>
<evidence type="ECO:0000259" key="5">
    <source>
        <dbReference type="PROSITE" id="PS51188"/>
    </source>
</evidence>
<dbReference type="PANTHER" id="PTHR43096:SF52">
    <property type="entry name" value="DNAJ HOMOLOG 1, MITOCHONDRIAL-RELATED"/>
    <property type="match status" value="1"/>
</dbReference>
<keyword evidence="3" id="KW-0143">Chaperone</keyword>
<evidence type="ECO:0000313" key="6">
    <source>
        <dbReference type="EMBL" id="AIH03763.1"/>
    </source>
</evidence>
<evidence type="ECO:0000256" key="2">
    <source>
        <dbReference type="ARBA" id="ARBA00023016"/>
    </source>
</evidence>
<dbReference type="Gene3D" id="2.60.260.20">
    <property type="entry name" value="Urease metallochaperone UreE, N-terminal domain"/>
    <property type="match status" value="2"/>
</dbReference>
<keyword evidence="7" id="KW-1185">Reference proteome</keyword>
<dbReference type="InterPro" id="IPR036410">
    <property type="entry name" value="HSP_DnaJ_Cys-rich_dom_sf"/>
</dbReference>
<dbReference type="InterPro" id="IPR001305">
    <property type="entry name" value="HSP_DnaJ_Cys-rich_dom"/>
</dbReference>
<sequence>MDFRQFNSFEEAKRFFRETVKKLHPDRGGDKEAFLEFLKSYEEFFQSYQTASKVKVLKNPVLKGNYFFSVLELTVEEVALGGKKKITIPGEEKVCPKCEGLGKKKDGAYSQCGFCKGSGFVETYDQRKEAISYLTCPYCKGQGVILTEKCEECKGKGYVKLLNEFWLDIPLGLKEGDYIYVEKESLGVDYDLYLEVIIKPHPYFSLEDGNLKYRCQIPFWEILLNDFITIKTLEGEEVVSSSLFTEGQPVILKGRGPFFPNGKRGNLIVDYHIYLPKKLPPKAKDLLKKVVELIEK</sequence>
<dbReference type="SUPFAM" id="SSF57938">
    <property type="entry name" value="DnaJ/Hsp40 cysteine-rich domain"/>
    <property type="match status" value="1"/>
</dbReference>
<dbReference type="GO" id="GO:0031072">
    <property type="term" value="F:heat shock protein binding"/>
    <property type="evidence" value="ECO:0007669"/>
    <property type="project" value="InterPro"/>
</dbReference>
<dbReference type="Gene3D" id="1.10.287.110">
    <property type="entry name" value="DnaJ domain"/>
    <property type="match status" value="1"/>
</dbReference>
<dbReference type="PANTHER" id="PTHR43096">
    <property type="entry name" value="DNAJ HOMOLOG 1, MITOCHONDRIAL-RELATED"/>
    <property type="match status" value="1"/>
</dbReference>
<dbReference type="PaxDb" id="289377-HL41_02550"/>
<dbReference type="Pfam" id="PF00684">
    <property type="entry name" value="DnaJ_CXXCXGXG"/>
    <property type="match status" value="1"/>
</dbReference>
<dbReference type="eggNOG" id="COG0484">
    <property type="taxonomic scope" value="Bacteria"/>
</dbReference>
<dbReference type="InterPro" id="IPR008971">
    <property type="entry name" value="HSP40/DnaJ_pept-bd"/>
</dbReference>
<dbReference type="InterPro" id="IPR036869">
    <property type="entry name" value="J_dom_sf"/>
</dbReference>
<dbReference type="Gene3D" id="2.10.230.10">
    <property type="entry name" value="Heat shock protein DnaJ, cysteine-rich domain"/>
    <property type="match status" value="1"/>
</dbReference>
<keyword evidence="4" id="KW-0863">Zinc-finger</keyword>
<name>A0A075WTP5_9BACT</name>
<dbReference type="GO" id="GO:0042026">
    <property type="term" value="P:protein refolding"/>
    <property type="evidence" value="ECO:0007669"/>
    <property type="project" value="TreeGrafter"/>
</dbReference>
<evidence type="ECO:0000313" key="7">
    <source>
        <dbReference type="Proteomes" id="UP000028481"/>
    </source>
</evidence>
<evidence type="ECO:0000256" key="1">
    <source>
        <dbReference type="ARBA" id="ARBA00022705"/>
    </source>
</evidence>
<dbReference type="KEGG" id="tcm:HL41_02550"/>
<organism evidence="6 7">
    <name type="scientific">Thermodesulfobacterium commune DSM 2178</name>
    <dbReference type="NCBI Taxonomy" id="289377"/>
    <lineage>
        <taxon>Bacteria</taxon>
        <taxon>Pseudomonadati</taxon>
        <taxon>Thermodesulfobacteriota</taxon>
        <taxon>Thermodesulfobacteria</taxon>
        <taxon>Thermodesulfobacteriales</taxon>
        <taxon>Thermodesulfobacteriaceae</taxon>
        <taxon>Thermodesulfobacterium</taxon>
    </lineage>
</organism>
<keyword evidence="4" id="KW-0862">Zinc</keyword>
<dbReference type="GO" id="GO:0051082">
    <property type="term" value="F:unfolded protein binding"/>
    <property type="evidence" value="ECO:0007669"/>
    <property type="project" value="InterPro"/>
</dbReference>
<dbReference type="HOGENOM" id="CLU_017633_0_7_0"/>
<dbReference type="SUPFAM" id="SSF49493">
    <property type="entry name" value="HSP40/DnaJ peptide-binding domain"/>
    <property type="match status" value="2"/>
</dbReference>
<keyword evidence="4" id="KW-0479">Metal-binding</keyword>
<feature type="domain" description="CR-type" evidence="5">
    <location>
        <begin position="82"/>
        <end position="162"/>
    </location>
</feature>
<dbReference type="PROSITE" id="PS51188">
    <property type="entry name" value="ZF_CR"/>
    <property type="match status" value="1"/>
</dbReference>
<accession>A0A075WTP5</accession>